<dbReference type="EMBL" id="CAKMRJ010004445">
    <property type="protein sequence ID" value="CAH1437615.1"/>
    <property type="molecule type" value="Genomic_DNA"/>
</dbReference>
<comment type="caution">
    <text evidence="2">The sequence shown here is derived from an EMBL/GenBank/DDBJ whole genome shotgun (WGS) entry which is preliminary data.</text>
</comment>
<organism evidence="2 3">
    <name type="scientific">Lactuca virosa</name>
    <dbReference type="NCBI Taxonomy" id="75947"/>
    <lineage>
        <taxon>Eukaryota</taxon>
        <taxon>Viridiplantae</taxon>
        <taxon>Streptophyta</taxon>
        <taxon>Embryophyta</taxon>
        <taxon>Tracheophyta</taxon>
        <taxon>Spermatophyta</taxon>
        <taxon>Magnoliopsida</taxon>
        <taxon>eudicotyledons</taxon>
        <taxon>Gunneridae</taxon>
        <taxon>Pentapetalae</taxon>
        <taxon>asterids</taxon>
        <taxon>campanulids</taxon>
        <taxon>Asterales</taxon>
        <taxon>Asteraceae</taxon>
        <taxon>Cichorioideae</taxon>
        <taxon>Cichorieae</taxon>
        <taxon>Lactucinae</taxon>
        <taxon>Lactuca</taxon>
    </lineage>
</organism>
<evidence type="ECO:0000256" key="1">
    <source>
        <dbReference type="SAM" id="MobiDB-lite"/>
    </source>
</evidence>
<evidence type="ECO:0000313" key="3">
    <source>
        <dbReference type="Proteomes" id="UP001157418"/>
    </source>
</evidence>
<dbReference type="AlphaFoldDB" id="A0AAU9NIE8"/>
<sequence length="106" mass="11698">MIFLRKGSSSKSMIFLRVGSISKLEEEPKQIEERFEDGSVVVFSQGSGRELILRSSKGVDHFAITAASHPFHESREMMELDYEDAGPNTNTKSGFIPIPEAPAPQG</sequence>
<reference evidence="2 3" key="1">
    <citation type="submission" date="2022-01" db="EMBL/GenBank/DDBJ databases">
        <authorList>
            <person name="Xiong W."/>
            <person name="Schranz E."/>
        </authorList>
    </citation>
    <scope>NUCLEOTIDE SEQUENCE [LARGE SCALE GENOMIC DNA]</scope>
</reference>
<accession>A0AAU9NIE8</accession>
<proteinExistence type="predicted"/>
<protein>
    <submittedName>
        <fullName evidence="2">Uncharacterized protein</fullName>
    </submittedName>
</protein>
<evidence type="ECO:0000313" key="2">
    <source>
        <dbReference type="EMBL" id="CAH1437615.1"/>
    </source>
</evidence>
<keyword evidence="3" id="KW-1185">Reference proteome</keyword>
<dbReference type="Proteomes" id="UP001157418">
    <property type="component" value="Unassembled WGS sequence"/>
</dbReference>
<feature type="region of interest" description="Disordered" evidence="1">
    <location>
        <begin position="83"/>
        <end position="106"/>
    </location>
</feature>
<gene>
    <name evidence="2" type="ORF">LVIROSA_LOCUS23930</name>
</gene>
<name>A0AAU9NIE8_9ASTR</name>